<reference evidence="1 2" key="1">
    <citation type="submission" date="2016-02" db="EMBL/GenBank/DDBJ databases">
        <title>Genome analysis of coral dinoflagellate symbionts highlights evolutionary adaptations to a symbiotic lifestyle.</title>
        <authorList>
            <person name="Aranda M."/>
            <person name="Li Y."/>
            <person name="Liew Y.J."/>
            <person name="Baumgarten S."/>
            <person name="Simakov O."/>
            <person name="Wilson M."/>
            <person name="Piel J."/>
            <person name="Ashoor H."/>
            <person name="Bougouffa S."/>
            <person name="Bajic V.B."/>
            <person name="Ryu T."/>
            <person name="Ravasi T."/>
            <person name="Bayer T."/>
            <person name="Micklem G."/>
            <person name="Kim H."/>
            <person name="Bhak J."/>
            <person name="Lajeunesse T.C."/>
            <person name="Voolstra C.R."/>
        </authorList>
    </citation>
    <scope>NUCLEOTIDE SEQUENCE [LARGE SCALE GENOMIC DNA]</scope>
    <source>
        <strain evidence="1 2">CCMP2467</strain>
    </source>
</reference>
<dbReference type="OrthoDB" id="420300at2759"/>
<evidence type="ECO:0000313" key="2">
    <source>
        <dbReference type="Proteomes" id="UP000186817"/>
    </source>
</evidence>
<comment type="caution">
    <text evidence="1">The sequence shown here is derived from an EMBL/GenBank/DDBJ whole genome shotgun (WGS) entry which is preliminary data.</text>
</comment>
<organism evidence="1 2">
    <name type="scientific">Symbiodinium microadriaticum</name>
    <name type="common">Dinoflagellate</name>
    <name type="synonym">Zooxanthella microadriatica</name>
    <dbReference type="NCBI Taxonomy" id="2951"/>
    <lineage>
        <taxon>Eukaryota</taxon>
        <taxon>Sar</taxon>
        <taxon>Alveolata</taxon>
        <taxon>Dinophyceae</taxon>
        <taxon>Suessiales</taxon>
        <taxon>Symbiodiniaceae</taxon>
        <taxon>Symbiodinium</taxon>
    </lineage>
</organism>
<keyword evidence="2" id="KW-1185">Reference proteome</keyword>
<dbReference type="EMBL" id="LSRX01000152">
    <property type="protein sequence ID" value="OLQ06805.1"/>
    <property type="molecule type" value="Genomic_DNA"/>
</dbReference>
<gene>
    <name evidence="1" type="ORF">AK812_SmicGene9852</name>
</gene>
<dbReference type="Proteomes" id="UP000186817">
    <property type="component" value="Unassembled WGS sequence"/>
</dbReference>
<accession>A0A1Q9EHA0</accession>
<evidence type="ECO:0000313" key="1">
    <source>
        <dbReference type="EMBL" id="OLQ06805.1"/>
    </source>
</evidence>
<sequence>MILRSSPNLLLYDIGMFQAPSSRAPVGGRLIMVSQASLSAIWFRYLPRSLRGLYRILGAKATATGMIGMDRAKTIRDGNVKICEGYFLKSPVLQKELMMYPEPEEDLLHNLKSSARSMGARSLLIPTIMIAFHQRLGSLALLAALLAEAQATQLSPGTPRKAFEAAAPVQMPQLRVCNAFPSKEPLSVAWRDVVLTGDEPLSYKACRDIPLSSAMKAGEKLHIGLRNGASNTFQLSELPRSTSLLLLVCFRQGKTALDLSFRSHAFEPIQNESVSIAVLDTYDGSEKSEVRIGRDMEVNTGGGEQMWYDSVVSVSPGNYRLWLRSEDKTKDDLRFAASTATTYVVMRVGGEPHESSDGAEFPQELMIFPRKETEGEPLRDDFAHHRSAASSAGVSVLFALMAVLCWP</sequence>
<proteinExistence type="predicted"/>
<protein>
    <submittedName>
        <fullName evidence="1">Uncharacterized protein</fullName>
    </submittedName>
</protein>
<dbReference type="AlphaFoldDB" id="A0A1Q9EHA0"/>
<name>A0A1Q9EHA0_SYMMI</name>